<organism evidence="1 2">
    <name type="scientific">Pyrus ussuriensis x Pyrus communis</name>
    <dbReference type="NCBI Taxonomy" id="2448454"/>
    <lineage>
        <taxon>Eukaryota</taxon>
        <taxon>Viridiplantae</taxon>
        <taxon>Streptophyta</taxon>
        <taxon>Embryophyta</taxon>
        <taxon>Tracheophyta</taxon>
        <taxon>Spermatophyta</taxon>
        <taxon>Magnoliopsida</taxon>
        <taxon>eudicotyledons</taxon>
        <taxon>Gunneridae</taxon>
        <taxon>Pentapetalae</taxon>
        <taxon>rosids</taxon>
        <taxon>fabids</taxon>
        <taxon>Rosales</taxon>
        <taxon>Rosaceae</taxon>
        <taxon>Amygdaloideae</taxon>
        <taxon>Maleae</taxon>
        <taxon>Pyrus</taxon>
    </lineage>
</organism>
<gene>
    <name evidence="1" type="ORF">D8674_025804</name>
</gene>
<dbReference type="SUPFAM" id="SSF82199">
    <property type="entry name" value="SET domain"/>
    <property type="match status" value="1"/>
</dbReference>
<name>A0A5N5IC18_9ROSA</name>
<keyword evidence="2" id="KW-1185">Reference proteome</keyword>
<proteinExistence type="predicted"/>
<reference evidence="1 2" key="3">
    <citation type="submission" date="2019-11" db="EMBL/GenBank/DDBJ databases">
        <title>A de novo genome assembly of a pear dwarfing rootstock.</title>
        <authorList>
            <person name="Wang F."/>
            <person name="Wang J."/>
            <person name="Li S."/>
            <person name="Zhang Y."/>
            <person name="Fang M."/>
            <person name="Ma L."/>
            <person name="Zhao Y."/>
            <person name="Jiang S."/>
        </authorList>
    </citation>
    <scope>NUCLEOTIDE SEQUENCE [LARGE SCALE GENOMIC DNA]</scope>
    <source>
        <strain evidence="1">S2</strain>
        <tissue evidence="1">Leaf</tissue>
    </source>
</reference>
<dbReference type="OrthoDB" id="5945798at2759"/>
<dbReference type="CDD" id="cd20071">
    <property type="entry name" value="SET_SMYD"/>
    <property type="match status" value="1"/>
</dbReference>
<dbReference type="AlphaFoldDB" id="A0A5N5IC18"/>
<reference evidence="2" key="2">
    <citation type="submission" date="2019-10" db="EMBL/GenBank/DDBJ databases">
        <title>A de novo genome assembly of a pear dwarfing rootstock.</title>
        <authorList>
            <person name="Wang F."/>
            <person name="Wang J."/>
            <person name="Li S."/>
            <person name="Zhang Y."/>
            <person name="Fang M."/>
            <person name="Ma L."/>
            <person name="Zhao Y."/>
            <person name="Jiang S."/>
        </authorList>
    </citation>
    <scope>NUCLEOTIDE SEQUENCE [LARGE SCALE GENOMIC DNA]</scope>
</reference>
<accession>A0A5N5IC18</accession>
<dbReference type="Gene3D" id="1.25.40.10">
    <property type="entry name" value="Tetratricopeptide repeat domain"/>
    <property type="match status" value="1"/>
</dbReference>
<dbReference type="InterPro" id="IPR011990">
    <property type="entry name" value="TPR-like_helical_dom_sf"/>
</dbReference>
<sequence>MEQPPPRPLRLYICSEERKYTDGDRCRYIIYAIELSDLLNCSCKIKPDASSQSPRCPTCKAKAKAAKTQKGRKKSGGRRFQCAVTEMAEMAEMEMRAGEDIEIGQDITPPLPPLSSALHHSLLSSHCSSCFSPLPPQPFPPLCTPTFPNTPSSYYCSSLCSSADSPLHVSSAEPYLLLLLQSHHSTYPNGDSSDLRAALRLLQSLPATSPYPRIAGLLTNRHKLLHHHDHRVRDGARAMFLARKMRDESSNFSIDATIADVAPHDAVLEEAVLSLVLTNAVEVQDKTGRTLGISVYGPSFCWINHGCSPNACYRFSLMTPPTPPCWPETPLLRIVPFGRSSGPATQIENGVCSNNVLAKECRGYGPRVTVRSIKRIKKGEEVTVTYTDLLQPKAMRQSELWSRYRFICSCTRCSASPLTYVDQALEEIFAVNSSSSSLSLEINFDRDKATQLLSVYFDDAIDDYLSIGDPESSCERLEHAFTQGLSDMQLDCNGETSQLRYWLHPLNYLSLNAYTTLASAYKIRATDMIALSSKMDDHLLKALNLSRTGAAYSLLLAGATHHLFHSESSLIVSVANFWTSAGESLLTLARSSFWSEFVHRDLPVSNPCSTARYRCPKCSLIEKFEACLFYGQVRHADFDDVSSEFIDCVSNFTQNVWNILALSCQYLRVIKSPIDFSWLGTTKYSGGGEVLIRSSGTKAGSCGTERSISGSEAEGYTDQIWKGY</sequence>
<evidence type="ECO:0000313" key="1">
    <source>
        <dbReference type="EMBL" id="KAB2635270.1"/>
    </source>
</evidence>
<dbReference type="PANTHER" id="PTHR47780:SF1">
    <property type="entry name" value="PROTEIN SET DOMAIN GROUP 41"/>
    <property type="match status" value="1"/>
</dbReference>
<comment type="caution">
    <text evidence="1">The sequence shown here is derived from an EMBL/GenBank/DDBJ whole genome shotgun (WGS) entry which is preliminary data.</text>
</comment>
<dbReference type="EMBL" id="SMOL01000004">
    <property type="protein sequence ID" value="KAB2635270.1"/>
    <property type="molecule type" value="Genomic_DNA"/>
</dbReference>
<evidence type="ECO:0000313" key="2">
    <source>
        <dbReference type="Proteomes" id="UP000327157"/>
    </source>
</evidence>
<dbReference type="Proteomes" id="UP000327157">
    <property type="component" value="Chromosome 5"/>
</dbReference>
<protein>
    <submittedName>
        <fullName evidence="1">Protein SET DOMAIN GROUP 41</fullName>
    </submittedName>
</protein>
<dbReference type="PANTHER" id="PTHR47780">
    <property type="entry name" value="PROTEIN SET DOMAIN GROUP 41"/>
    <property type="match status" value="1"/>
</dbReference>
<reference evidence="1 2" key="1">
    <citation type="submission" date="2019-09" db="EMBL/GenBank/DDBJ databases">
        <authorList>
            <person name="Ou C."/>
        </authorList>
    </citation>
    <scope>NUCLEOTIDE SEQUENCE [LARGE SCALE GENOMIC DNA]</scope>
    <source>
        <strain evidence="1">S2</strain>
        <tissue evidence="1">Leaf</tissue>
    </source>
</reference>
<dbReference type="InterPro" id="IPR046341">
    <property type="entry name" value="SET_dom_sf"/>
</dbReference>
<dbReference type="Gene3D" id="2.170.270.10">
    <property type="entry name" value="SET domain"/>
    <property type="match status" value="1"/>
</dbReference>